<feature type="transmembrane region" description="Helical" evidence="8">
    <location>
        <begin position="405"/>
        <end position="422"/>
    </location>
</feature>
<evidence type="ECO:0000256" key="2">
    <source>
        <dbReference type="ARBA" id="ARBA00007282"/>
    </source>
</evidence>
<accession>A0ABR0SFE3</accession>
<name>A0ABR0SFE3_9HYPO</name>
<feature type="region of interest" description="Disordered" evidence="7">
    <location>
        <begin position="140"/>
        <end position="167"/>
    </location>
</feature>
<gene>
    <name evidence="10" type="ORF">PT974_09139</name>
</gene>
<dbReference type="InterPro" id="IPR044851">
    <property type="entry name" value="Wax_synthase"/>
</dbReference>
<feature type="transmembrane region" description="Helical" evidence="8">
    <location>
        <begin position="239"/>
        <end position="260"/>
    </location>
</feature>
<feature type="transmembrane region" description="Helical" evidence="8">
    <location>
        <begin position="78"/>
        <end position="98"/>
    </location>
</feature>
<dbReference type="Pfam" id="PF13813">
    <property type="entry name" value="MBOAT_2"/>
    <property type="match status" value="1"/>
</dbReference>
<dbReference type="PANTHER" id="PTHR31595:SF67">
    <property type="entry name" value="WAX SYNTHASE DOMAIN-CONTAINING PROTEIN"/>
    <property type="match status" value="1"/>
</dbReference>
<feature type="domain" description="Wax synthase" evidence="9">
    <location>
        <begin position="327"/>
        <end position="414"/>
    </location>
</feature>
<keyword evidence="11" id="KW-1185">Reference proteome</keyword>
<evidence type="ECO:0000313" key="10">
    <source>
        <dbReference type="EMBL" id="KAK5990864.1"/>
    </source>
</evidence>
<protein>
    <recommendedName>
        <fullName evidence="9">Wax synthase domain-containing protein</fullName>
    </recommendedName>
</protein>
<evidence type="ECO:0000256" key="3">
    <source>
        <dbReference type="ARBA" id="ARBA00022679"/>
    </source>
</evidence>
<dbReference type="EMBL" id="JAVFKD010000014">
    <property type="protein sequence ID" value="KAK5990864.1"/>
    <property type="molecule type" value="Genomic_DNA"/>
</dbReference>
<sequence>MIDLQSWSRALNASIIESASMKSLEDVAREAYRDIFKQAVADGTARPLLLTHMLMPMLMPPLWLSIPHTRRNWLYSTRWAVVALVLLYNAYHLLYVSSSNFACMYAAGLASTWASMLSMNLLIWTRPQFDAARVIRVRKSKPGHSNGGGADGAAEHSEATHQNGRRKSLSTSGSLILLRVPFWNDLAGQWTCYYVFEAQAGTGQFHNYHGQQFPRRFAQETKRGLTEAQFIWDRTLRVLFHYLVLDFLAMMMVKDPYFILGPDHHNYELPPLLQAMPLRLLVTYRLLTALLAVISAIDGMFSVGDLVQYFVINRLFPSRGAYWHYASIFGSFDRVLERGLAGWWGSFWHQTFRVQFIAPVTYLLREGYLKRSTQFASLLAILVAFFNSGILHASGSVTAIPTTKPWRSVAFFMLQVVGILLQRGANKMIRPYMPDPPRMLYRTANFLFVFLWLCITAPLFVDDMTSTGIWLFEPVPVSVIRVFGFGQPGEHWWRWDRDAFPRFHVGEHWWQSGVAI</sequence>
<evidence type="ECO:0000256" key="6">
    <source>
        <dbReference type="ARBA" id="ARBA00023136"/>
    </source>
</evidence>
<evidence type="ECO:0000256" key="8">
    <source>
        <dbReference type="SAM" id="Phobius"/>
    </source>
</evidence>
<evidence type="ECO:0000256" key="5">
    <source>
        <dbReference type="ARBA" id="ARBA00022989"/>
    </source>
</evidence>
<proteinExistence type="inferred from homology"/>
<comment type="subcellular location">
    <subcellularLocation>
        <location evidence="1">Membrane</location>
        <topology evidence="1">Multi-pass membrane protein</topology>
    </subcellularLocation>
</comment>
<evidence type="ECO:0000256" key="1">
    <source>
        <dbReference type="ARBA" id="ARBA00004141"/>
    </source>
</evidence>
<dbReference type="InterPro" id="IPR032805">
    <property type="entry name" value="Wax_synthase_dom"/>
</dbReference>
<keyword evidence="3" id="KW-0808">Transferase</keyword>
<evidence type="ECO:0000259" key="9">
    <source>
        <dbReference type="Pfam" id="PF13813"/>
    </source>
</evidence>
<feature type="transmembrane region" description="Helical" evidence="8">
    <location>
        <begin position="280"/>
        <end position="301"/>
    </location>
</feature>
<feature type="transmembrane region" description="Helical" evidence="8">
    <location>
        <begin position="443"/>
        <end position="461"/>
    </location>
</feature>
<comment type="similarity">
    <text evidence="2">Belongs to the wax synthase family.</text>
</comment>
<keyword evidence="4 8" id="KW-0812">Transmembrane</keyword>
<keyword evidence="5 8" id="KW-1133">Transmembrane helix</keyword>
<reference evidence="10 11" key="1">
    <citation type="submission" date="2024-01" db="EMBL/GenBank/DDBJ databases">
        <title>Complete genome of Cladobotryum mycophilum ATHUM6906.</title>
        <authorList>
            <person name="Christinaki A.C."/>
            <person name="Myridakis A.I."/>
            <person name="Kouvelis V.N."/>
        </authorList>
    </citation>
    <scope>NUCLEOTIDE SEQUENCE [LARGE SCALE GENOMIC DNA]</scope>
    <source>
        <strain evidence="10 11">ATHUM6906</strain>
    </source>
</reference>
<feature type="transmembrane region" description="Helical" evidence="8">
    <location>
        <begin position="375"/>
        <end position="393"/>
    </location>
</feature>
<comment type="caution">
    <text evidence="10">The sequence shown here is derived from an EMBL/GenBank/DDBJ whole genome shotgun (WGS) entry which is preliminary data.</text>
</comment>
<organism evidence="10 11">
    <name type="scientific">Cladobotryum mycophilum</name>
    <dbReference type="NCBI Taxonomy" id="491253"/>
    <lineage>
        <taxon>Eukaryota</taxon>
        <taxon>Fungi</taxon>
        <taxon>Dikarya</taxon>
        <taxon>Ascomycota</taxon>
        <taxon>Pezizomycotina</taxon>
        <taxon>Sordariomycetes</taxon>
        <taxon>Hypocreomycetidae</taxon>
        <taxon>Hypocreales</taxon>
        <taxon>Hypocreaceae</taxon>
        <taxon>Cladobotryum</taxon>
    </lineage>
</organism>
<evidence type="ECO:0000313" key="11">
    <source>
        <dbReference type="Proteomes" id="UP001338125"/>
    </source>
</evidence>
<dbReference type="PANTHER" id="PTHR31595">
    <property type="entry name" value="LONG-CHAIN-ALCOHOL O-FATTY-ACYLTRANSFERASE 3-RELATED"/>
    <property type="match status" value="1"/>
</dbReference>
<keyword evidence="6 8" id="KW-0472">Membrane</keyword>
<feature type="transmembrane region" description="Helical" evidence="8">
    <location>
        <begin position="104"/>
        <end position="123"/>
    </location>
</feature>
<dbReference type="Proteomes" id="UP001338125">
    <property type="component" value="Unassembled WGS sequence"/>
</dbReference>
<evidence type="ECO:0000256" key="7">
    <source>
        <dbReference type="SAM" id="MobiDB-lite"/>
    </source>
</evidence>
<evidence type="ECO:0000256" key="4">
    <source>
        <dbReference type="ARBA" id="ARBA00022692"/>
    </source>
</evidence>